<keyword evidence="1" id="KW-0732">Signal</keyword>
<gene>
    <name evidence="2" type="ORF">T440DRAFT_481354</name>
</gene>
<accession>A0A6A7B053</accession>
<keyword evidence="3" id="KW-1185">Reference proteome</keyword>
<reference evidence="2" key="1">
    <citation type="submission" date="2020-01" db="EMBL/GenBank/DDBJ databases">
        <authorList>
            <consortium name="DOE Joint Genome Institute"/>
            <person name="Haridas S."/>
            <person name="Albert R."/>
            <person name="Binder M."/>
            <person name="Bloem J."/>
            <person name="Labutti K."/>
            <person name="Salamov A."/>
            <person name="Andreopoulos B."/>
            <person name="Baker S.E."/>
            <person name="Barry K."/>
            <person name="Bills G."/>
            <person name="Bluhm B.H."/>
            <person name="Cannon C."/>
            <person name="Castanera R."/>
            <person name="Culley D.E."/>
            <person name="Daum C."/>
            <person name="Ezra D."/>
            <person name="Gonzalez J.B."/>
            <person name="Henrissat B."/>
            <person name="Kuo A."/>
            <person name="Liang C."/>
            <person name="Lipzen A."/>
            <person name="Lutzoni F."/>
            <person name="Magnuson J."/>
            <person name="Mondo S."/>
            <person name="Nolan M."/>
            <person name="Ohm R."/>
            <person name="Pangilinan J."/>
            <person name="Park H.-J."/>
            <person name="Ramirez L."/>
            <person name="Alfaro M."/>
            <person name="Sun H."/>
            <person name="Tritt A."/>
            <person name="Yoshinaga Y."/>
            <person name="Zwiers L.-H."/>
            <person name="Turgeon B.G."/>
            <person name="Goodwin S.B."/>
            <person name="Spatafora J.W."/>
            <person name="Crous P.W."/>
            <person name="Grigoriev I.V."/>
        </authorList>
    </citation>
    <scope>NUCLEOTIDE SEQUENCE</scope>
    <source>
        <strain evidence="2">IPT5</strain>
    </source>
</reference>
<protein>
    <submittedName>
        <fullName evidence="2">Uncharacterized protein</fullName>
    </submittedName>
</protein>
<evidence type="ECO:0000313" key="2">
    <source>
        <dbReference type="EMBL" id="KAF2847798.1"/>
    </source>
</evidence>
<organism evidence="2 3">
    <name type="scientific">Plenodomus tracheiphilus IPT5</name>
    <dbReference type="NCBI Taxonomy" id="1408161"/>
    <lineage>
        <taxon>Eukaryota</taxon>
        <taxon>Fungi</taxon>
        <taxon>Dikarya</taxon>
        <taxon>Ascomycota</taxon>
        <taxon>Pezizomycotina</taxon>
        <taxon>Dothideomycetes</taxon>
        <taxon>Pleosporomycetidae</taxon>
        <taxon>Pleosporales</taxon>
        <taxon>Pleosporineae</taxon>
        <taxon>Leptosphaeriaceae</taxon>
        <taxon>Plenodomus</taxon>
    </lineage>
</organism>
<dbReference type="AlphaFoldDB" id="A0A6A7B053"/>
<name>A0A6A7B053_9PLEO</name>
<feature type="signal peptide" evidence="1">
    <location>
        <begin position="1"/>
        <end position="17"/>
    </location>
</feature>
<dbReference type="Proteomes" id="UP000799423">
    <property type="component" value="Unassembled WGS sequence"/>
</dbReference>
<feature type="chain" id="PRO_5025329553" evidence="1">
    <location>
        <begin position="18"/>
        <end position="142"/>
    </location>
</feature>
<dbReference type="EMBL" id="MU006322">
    <property type="protein sequence ID" value="KAF2847798.1"/>
    <property type="molecule type" value="Genomic_DNA"/>
</dbReference>
<evidence type="ECO:0000256" key="1">
    <source>
        <dbReference type="SAM" id="SignalP"/>
    </source>
</evidence>
<evidence type="ECO:0000313" key="3">
    <source>
        <dbReference type="Proteomes" id="UP000799423"/>
    </source>
</evidence>
<sequence>MLSKLFLVAAIISVGLSNPLHSTPSQDNIPSLTNRDIKCSHGGAGYGHLDEIDSCIQDLFVNNRTYHPYISRSECKMIANVLDATTSSAVPIGLVRRTVSRGALIASVLTGRMAMGIGSAIILLELVRVVGLGMGSRGSRIR</sequence>
<proteinExistence type="predicted"/>